<protein>
    <submittedName>
        <fullName evidence="1">Uncharacterized protein</fullName>
    </submittedName>
</protein>
<dbReference type="VEuPathDB" id="FungiDB:ASPFODRAFT_506207"/>
<dbReference type="Proteomes" id="UP000184063">
    <property type="component" value="Unassembled WGS sequence"/>
</dbReference>
<proteinExistence type="predicted"/>
<accession>A0A1M3TSV6</accession>
<sequence length="151" mass="17363">MNQLLFERIGGVNHTGAILVEEVVITKLEIIWVIWVTTYNGAKIPLSMSNCRHLVNRRAVHHGYNIPYTTCQKYSSNQLSDQSPMWKERPTITSKHLRADPSFFLTNTATSSRQQPSTELKHSNQRSITMIRSQNFQPARYKRVTYPSSSP</sequence>
<dbReference type="AlphaFoldDB" id="A0A1M3TSV6"/>
<dbReference type="EMBL" id="KV878238">
    <property type="protein sequence ID" value="OJZ89823.1"/>
    <property type="molecule type" value="Genomic_DNA"/>
</dbReference>
<name>A0A1M3TSV6_ASPLC</name>
<gene>
    <name evidence="1" type="ORF">ASPFODRAFT_506207</name>
</gene>
<reference evidence="2" key="1">
    <citation type="journal article" date="2017" name="Genome Biol.">
        <title>Comparative genomics reveals high biological diversity and specific adaptations in the industrially and medically important fungal genus Aspergillus.</title>
        <authorList>
            <person name="de Vries R.P."/>
            <person name="Riley R."/>
            <person name="Wiebenga A."/>
            <person name="Aguilar-Osorio G."/>
            <person name="Amillis S."/>
            <person name="Uchima C.A."/>
            <person name="Anderluh G."/>
            <person name="Asadollahi M."/>
            <person name="Askin M."/>
            <person name="Barry K."/>
            <person name="Battaglia E."/>
            <person name="Bayram O."/>
            <person name="Benocci T."/>
            <person name="Braus-Stromeyer S.A."/>
            <person name="Caldana C."/>
            <person name="Canovas D."/>
            <person name="Cerqueira G.C."/>
            <person name="Chen F."/>
            <person name="Chen W."/>
            <person name="Choi C."/>
            <person name="Clum A."/>
            <person name="Dos Santos R.A."/>
            <person name="Damasio A.R."/>
            <person name="Diallinas G."/>
            <person name="Emri T."/>
            <person name="Fekete E."/>
            <person name="Flipphi M."/>
            <person name="Freyberg S."/>
            <person name="Gallo A."/>
            <person name="Gournas C."/>
            <person name="Habgood R."/>
            <person name="Hainaut M."/>
            <person name="Harispe M.L."/>
            <person name="Henrissat B."/>
            <person name="Hilden K.S."/>
            <person name="Hope R."/>
            <person name="Hossain A."/>
            <person name="Karabika E."/>
            <person name="Karaffa L."/>
            <person name="Karanyi Z."/>
            <person name="Krasevec N."/>
            <person name="Kuo A."/>
            <person name="Kusch H."/>
            <person name="LaButti K."/>
            <person name="Lagendijk E.L."/>
            <person name="Lapidus A."/>
            <person name="Levasseur A."/>
            <person name="Lindquist E."/>
            <person name="Lipzen A."/>
            <person name="Logrieco A.F."/>
            <person name="MacCabe A."/>
            <person name="Maekelae M.R."/>
            <person name="Malavazi I."/>
            <person name="Melin P."/>
            <person name="Meyer V."/>
            <person name="Mielnichuk N."/>
            <person name="Miskei M."/>
            <person name="Molnar A.P."/>
            <person name="Mule G."/>
            <person name="Ngan C.Y."/>
            <person name="Orejas M."/>
            <person name="Orosz E."/>
            <person name="Ouedraogo J.P."/>
            <person name="Overkamp K.M."/>
            <person name="Park H.-S."/>
            <person name="Perrone G."/>
            <person name="Piumi F."/>
            <person name="Punt P.J."/>
            <person name="Ram A.F."/>
            <person name="Ramon A."/>
            <person name="Rauscher S."/>
            <person name="Record E."/>
            <person name="Riano-Pachon D.M."/>
            <person name="Robert V."/>
            <person name="Roehrig J."/>
            <person name="Ruller R."/>
            <person name="Salamov A."/>
            <person name="Salih N.S."/>
            <person name="Samson R.A."/>
            <person name="Sandor E."/>
            <person name="Sanguinetti M."/>
            <person name="Schuetze T."/>
            <person name="Sepcic K."/>
            <person name="Shelest E."/>
            <person name="Sherlock G."/>
            <person name="Sophianopoulou V."/>
            <person name="Squina F.M."/>
            <person name="Sun H."/>
            <person name="Susca A."/>
            <person name="Todd R.B."/>
            <person name="Tsang A."/>
            <person name="Unkles S.E."/>
            <person name="van de Wiele N."/>
            <person name="van Rossen-Uffink D."/>
            <person name="Oliveira J.V."/>
            <person name="Vesth T.C."/>
            <person name="Visser J."/>
            <person name="Yu J.-H."/>
            <person name="Zhou M."/>
            <person name="Andersen M.R."/>
            <person name="Archer D.B."/>
            <person name="Baker S.E."/>
            <person name="Benoit I."/>
            <person name="Brakhage A.A."/>
            <person name="Braus G.H."/>
            <person name="Fischer R."/>
            <person name="Frisvad J.C."/>
            <person name="Goldman G.H."/>
            <person name="Houbraken J."/>
            <person name="Oakley B."/>
            <person name="Pocsi I."/>
            <person name="Scazzocchio C."/>
            <person name="Seiboth B."/>
            <person name="vanKuyk P.A."/>
            <person name="Wortman J."/>
            <person name="Dyer P.S."/>
            <person name="Grigoriev I.V."/>
        </authorList>
    </citation>
    <scope>NUCLEOTIDE SEQUENCE [LARGE SCALE GENOMIC DNA]</scope>
    <source>
        <strain evidence="2">CBS 106.47</strain>
    </source>
</reference>
<evidence type="ECO:0000313" key="1">
    <source>
        <dbReference type="EMBL" id="OJZ89823.1"/>
    </source>
</evidence>
<evidence type="ECO:0000313" key="2">
    <source>
        <dbReference type="Proteomes" id="UP000184063"/>
    </source>
</evidence>
<organism evidence="1 2">
    <name type="scientific">Aspergillus luchuensis (strain CBS 106.47)</name>
    <dbReference type="NCBI Taxonomy" id="1137211"/>
    <lineage>
        <taxon>Eukaryota</taxon>
        <taxon>Fungi</taxon>
        <taxon>Dikarya</taxon>
        <taxon>Ascomycota</taxon>
        <taxon>Pezizomycotina</taxon>
        <taxon>Eurotiomycetes</taxon>
        <taxon>Eurotiomycetidae</taxon>
        <taxon>Eurotiales</taxon>
        <taxon>Aspergillaceae</taxon>
        <taxon>Aspergillus</taxon>
        <taxon>Aspergillus subgen. Circumdati</taxon>
    </lineage>
</organism>